<evidence type="ECO:0000313" key="2">
    <source>
        <dbReference type="Proteomes" id="UP001627154"/>
    </source>
</evidence>
<sequence length="168" mass="19967">MAEENQEYHTMIQEIKDKLTLAKPGWDRCWELWDLMDEHQRRDDMHPPLLEVMNDTILFPSVLDKNRLVQIGLRHDNDIIRGWFLRHPRPQRIIFEDGRFALHYLSELLEKSRSYKIRWRTLRLMRSCLKKATFERWSDSSIVAWTSISTLGSVRPCTSPPSTGTQTS</sequence>
<comment type="caution">
    <text evidence="1">The sequence shown here is derived from an EMBL/GenBank/DDBJ whole genome shotgun (WGS) entry which is preliminary data.</text>
</comment>
<reference evidence="1 2" key="1">
    <citation type="journal article" date="2024" name="bioRxiv">
        <title>A reference genome for Trichogramma kaykai: A tiny desert-dwelling parasitoid wasp with competing sex-ratio distorters.</title>
        <authorList>
            <person name="Culotta J."/>
            <person name="Lindsey A.R."/>
        </authorList>
    </citation>
    <scope>NUCLEOTIDE SEQUENCE [LARGE SCALE GENOMIC DNA]</scope>
    <source>
        <strain evidence="1 2">KSX58</strain>
    </source>
</reference>
<dbReference type="AlphaFoldDB" id="A0ABD2X667"/>
<dbReference type="EMBL" id="JBJJXI010000051">
    <property type="protein sequence ID" value="KAL3400368.1"/>
    <property type="molecule type" value="Genomic_DNA"/>
</dbReference>
<dbReference type="Proteomes" id="UP001627154">
    <property type="component" value="Unassembled WGS sequence"/>
</dbReference>
<keyword evidence="2" id="KW-1185">Reference proteome</keyword>
<evidence type="ECO:0000313" key="1">
    <source>
        <dbReference type="EMBL" id="KAL3400368.1"/>
    </source>
</evidence>
<accession>A0ABD2X667</accession>
<organism evidence="1 2">
    <name type="scientific">Trichogramma kaykai</name>
    <dbReference type="NCBI Taxonomy" id="54128"/>
    <lineage>
        <taxon>Eukaryota</taxon>
        <taxon>Metazoa</taxon>
        <taxon>Ecdysozoa</taxon>
        <taxon>Arthropoda</taxon>
        <taxon>Hexapoda</taxon>
        <taxon>Insecta</taxon>
        <taxon>Pterygota</taxon>
        <taxon>Neoptera</taxon>
        <taxon>Endopterygota</taxon>
        <taxon>Hymenoptera</taxon>
        <taxon>Apocrita</taxon>
        <taxon>Proctotrupomorpha</taxon>
        <taxon>Chalcidoidea</taxon>
        <taxon>Trichogrammatidae</taxon>
        <taxon>Trichogramma</taxon>
    </lineage>
</organism>
<proteinExistence type="predicted"/>
<gene>
    <name evidence="1" type="ORF">TKK_006235</name>
</gene>
<name>A0ABD2X667_9HYME</name>
<protein>
    <submittedName>
        <fullName evidence="1">Uncharacterized protein</fullName>
    </submittedName>
</protein>